<keyword evidence="4" id="KW-0524">Neurogenesis</keyword>
<keyword evidence="8" id="KW-0010">Activator</keyword>
<accession>A0A6P7WGC9</accession>
<dbReference type="GO" id="GO:0000977">
    <property type="term" value="F:RNA polymerase II transcription regulatory region sequence-specific DNA binding"/>
    <property type="evidence" value="ECO:0007669"/>
    <property type="project" value="TreeGrafter"/>
</dbReference>
<dbReference type="FunFam" id="1.10.10.60:FF:000499">
    <property type="entry name" value="Siamois homeodomain 1"/>
    <property type="match status" value="1"/>
</dbReference>
<feature type="domain" description="Homeobox" evidence="16">
    <location>
        <begin position="43"/>
        <end position="103"/>
    </location>
</feature>
<dbReference type="InterPro" id="IPR001356">
    <property type="entry name" value="HD"/>
</dbReference>
<evidence type="ECO:0000256" key="14">
    <source>
        <dbReference type="RuleBase" id="RU000682"/>
    </source>
</evidence>
<dbReference type="GeneID" id="115457011"/>
<evidence type="ECO:0000256" key="4">
    <source>
        <dbReference type="ARBA" id="ARBA00022902"/>
    </source>
</evidence>
<dbReference type="Gene3D" id="1.10.10.60">
    <property type="entry name" value="Homeodomain-like"/>
    <property type="match status" value="1"/>
</dbReference>
<evidence type="ECO:0000256" key="7">
    <source>
        <dbReference type="ARBA" id="ARBA00023155"/>
    </source>
</evidence>
<keyword evidence="10" id="KW-0306">Gastrulation</keyword>
<dbReference type="RefSeq" id="XP_030042297.1">
    <property type="nucleotide sequence ID" value="XM_030186437.1"/>
</dbReference>
<reference evidence="18" key="1">
    <citation type="submission" date="2025-08" db="UniProtKB">
        <authorList>
            <consortium name="RefSeq"/>
        </authorList>
    </citation>
    <scope>IDENTIFICATION</scope>
</reference>
<sequence length="208" mass="23751">MKDLRSWLSNRYHLPIFFVGDASEPDTAAGAQSSSDLAEFRAGGRTRKRSSFSREQIRFLLRSFELNPYPDYLGRACISQLTGIPESRVQVWFQNRRARHLPRTRKSDPDELPQNPQDSFFTARDHEEEEEEELEHEDHLPMSPQFIKVEAPQPADPFLWAGGSSRSGQPLVLGNLQCCAKPDLQFLRSCPSAAGWPMVVHFRSHLSI</sequence>
<evidence type="ECO:0000256" key="12">
    <source>
        <dbReference type="ARBA" id="ARBA00072613"/>
    </source>
</evidence>
<feature type="DNA-binding region" description="Homeobox" evidence="13">
    <location>
        <begin position="45"/>
        <end position="104"/>
    </location>
</feature>
<dbReference type="PANTHER" id="PTHR46123">
    <property type="entry name" value="MIX-TYPE HOMEOBOX GENE 1-RELATED"/>
    <property type="match status" value="1"/>
</dbReference>
<gene>
    <name evidence="18" type="primary">LOC115457011</name>
</gene>
<dbReference type="CDD" id="cd00086">
    <property type="entry name" value="homeodomain"/>
    <property type="match status" value="1"/>
</dbReference>
<dbReference type="GO" id="GO:0007369">
    <property type="term" value="P:gastrulation"/>
    <property type="evidence" value="ECO:0007669"/>
    <property type="project" value="UniProtKB-KW"/>
</dbReference>
<evidence type="ECO:0000256" key="1">
    <source>
        <dbReference type="ARBA" id="ARBA00004123"/>
    </source>
</evidence>
<dbReference type="AlphaFoldDB" id="A0A6P7WGC9"/>
<evidence type="ECO:0000259" key="16">
    <source>
        <dbReference type="PROSITE" id="PS50071"/>
    </source>
</evidence>
<dbReference type="KEGG" id="muo:115457011"/>
<comment type="subcellular location">
    <subcellularLocation>
        <location evidence="1 13 14">Nucleus</location>
    </subcellularLocation>
</comment>
<dbReference type="PROSITE" id="PS50071">
    <property type="entry name" value="HOMEOBOX_2"/>
    <property type="match status" value="1"/>
</dbReference>
<organism evidence="17 18">
    <name type="scientific">Microcaecilia unicolor</name>
    <dbReference type="NCBI Taxonomy" id="1415580"/>
    <lineage>
        <taxon>Eukaryota</taxon>
        <taxon>Metazoa</taxon>
        <taxon>Chordata</taxon>
        <taxon>Craniata</taxon>
        <taxon>Vertebrata</taxon>
        <taxon>Euteleostomi</taxon>
        <taxon>Amphibia</taxon>
        <taxon>Gymnophiona</taxon>
        <taxon>Siphonopidae</taxon>
        <taxon>Microcaecilia</taxon>
    </lineage>
</organism>
<evidence type="ECO:0000256" key="9">
    <source>
        <dbReference type="ARBA" id="ARBA00023163"/>
    </source>
</evidence>
<evidence type="ECO:0000256" key="13">
    <source>
        <dbReference type="PROSITE-ProRule" id="PRU00108"/>
    </source>
</evidence>
<dbReference type="SUPFAM" id="SSF46689">
    <property type="entry name" value="Homeodomain-like"/>
    <property type="match status" value="1"/>
</dbReference>
<feature type="region of interest" description="Disordered" evidence="15">
    <location>
        <begin position="100"/>
        <end position="119"/>
    </location>
</feature>
<evidence type="ECO:0000256" key="2">
    <source>
        <dbReference type="ARBA" id="ARBA00022473"/>
    </source>
</evidence>
<dbReference type="GO" id="GO:0030154">
    <property type="term" value="P:cell differentiation"/>
    <property type="evidence" value="ECO:0007669"/>
    <property type="project" value="UniProtKB-KW"/>
</dbReference>
<keyword evidence="2" id="KW-0217">Developmental protein</keyword>
<dbReference type="GO" id="GO:0005634">
    <property type="term" value="C:nucleus"/>
    <property type="evidence" value="ECO:0007669"/>
    <property type="project" value="UniProtKB-SubCell"/>
</dbReference>
<evidence type="ECO:0000256" key="5">
    <source>
        <dbReference type="ARBA" id="ARBA00023015"/>
    </source>
</evidence>
<evidence type="ECO:0000256" key="6">
    <source>
        <dbReference type="ARBA" id="ARBA00023125"/>
    </source>
</evidence>
<dbReference type="SMART" id="SM00389">
    <property type="entry name" value="HOX"/>
    <property type="match status" value="1"/>
</dbReference>
<evidence type="ECO:0000256" key="3">
    <source>
        <dbReference type="ARBA" id="ARBA00022782"/>
    </source>
</evidence>
<dbReference type="GO" id="GO:0000981">
    <property type="term" value="F:DNA-binding transcription factor activity, RNA polymerase II-specific"/>
    <property type="evidence" value="ECO:0007669"/>
    <property type="project" value="TreeGrafter"/>
</dbReference>
<keyword evidence="11 13" id="KW-0539">Nucleus</keyword>
<protein>
    <recommendedName>
        <fullName evidence="12">Homeobox protein siamois</fullName>
    </recommendedName>
</protein>
<evidence type="ECO:0000256" key="8">
    <source>
        <dbReference type="ARBA" id="ARBA00023159"/>
    </source>
</evidence>
<dbReference type="InParanoid" id="A0A6P7WGC9"/>
<evidence type="ECO:0000256" key="15">
    <source>
        <dbReference type="SAM" id="MobiDB-lite"/>
    </source>
</evidence>
<evidence type="ECO:0000313" key="18">
    <source>
        <dbReference type="RefSeq" id="XP_030042297.1"/>
    </source>
</evidence>
<keyword evidence="6 13" id="KW-0238">DNA-binding</keyword>
<keyword evidence="7 13" id="KW-0371">Homeobox</keyword>
<dbReference type="Pfam" id="PF00046">
    <property type="entry name" value="Homeodomain"/>
    <property type="match status" value="1"/>
</dbReference>
<dbReference type="GO" id="GO:0007399">
    <property type="term" value="P:nervous system development"/>
    <property type="evidence" value="ECO:0007669"/>
    <property type="project" value="UniProtKB-KW"/>
</dbReference>
<keyword evidence="3" id="KW-0221">Differentiation</keyword>
<evidence type="ECO:0000256" key="10">
    <source>
        <dbReference type="ARBA" id="ARBA00023218"/>
    </source>
</evidence>
<evidence type="ECO:0000256" key="11">
    <source>
        <dbReference type="ARBA" id="ARBA00023242"/>
    </source>
</evidence>
<evidence type="ECO:0000313" key="17">
    <source>
        <dbReference type="Proteomes" id="UP000515156"/>
    </source>
</evidence>
<name>A0A6P7WGC9_9AMPH</name>
<dbReference type="InterPro" id="IPR009057">
    <property type="entry name" value="Homeodomain-like_sf"/>
</dbReference>
<keyword evidence="5" id="KW-0805">Transcription regulation</keyword>
<dbReference type="PANTHER" id="PTHR46123:SF8">
    <property type="entry name" value="HOMEOBOX PROTEIN SIAMOIS"/>
    <property type="match status" value="1"/>
</dbReference>
<keyword evidence="17" id="KW-1185">Reference proteome</keyword>
<proteinExistence type="predicted"/>
<keyword evidence="9" id="KW-0804">Transcription</keyword>
<dbReference type="OrthoDB" id="6159439at2759"/>
<dbReference type="InterPro" id="IPR051306">
    <property type="entry name" value="Homeobox_regulator"/>
</dbReference>
<dbReference type="Proteomes" id="UP000515156">
    <property type="component" value="Chromosome 14"/>
</dbReference>